<feature type="transmembrane region" description="Helical" evidence="9">
    <location>
        <begin position="77"/>
        <end position="94"/>
    </location>
</feature>
<feature type="transmembrane region" description="Helical" evidence="9">
    <location>
        <begin position="138"/>
        <end position="158"/>
    </location>
</feature>
<evidence type="ECO:0000256" key="3">
    <source>
        <dbReference type="ARBA" id="ARBA00022692"/>
    </source>
</evidence>
<evidence type="ECO:0000313" key="10">
    <source>
        <dbReference type="EMBL" id="NXE87591.1"/>
    </source>
</evidence>
<feature type="transmembrane region" description="Helical" evidence="9">
    <location>
        <begin position="238"/>
        <end position="256"/>
    </location>
</feature>
<comment type="subcellular location">
    <subcellularLocation>
        <location evidence="1">Membrane</location>
        <topology evidence="1">Multi-pass membrane protein</topology>
    </subcellularLocation>
</comment>
<keyword evidence="6" id="KW-0325">Glycoprotein</keyword>
<dbReference type="EMBL" id="VWPS01000016">
    <property type="protein sequence ID" value="NXE87591.1"/>
    <property type="molecule type" value="Genomic_DNA"/>
</dbReference>
<evidence type="ECO:0000313" key="11">
    <source>
        <dbReference type="Proteomes" id="UP000521578"/>
    </source>
</evidence>
<evidence type="ECO:0000256" key="7">
    <source>
        <dbReference type="ARBA" id="ARBA00040302"/>
    </source>
</evidence>
<dbReference type="GO" id="GO:0016020">
    <property type="term" value="C:membrane"/>
    <property type="evidence" value="ECO:0007669"/>
    <property type="project" value="UniProtKB-SubCell"/>
</dbReference>
<evidence type="ECO:0000256" key="8">
    <source>
        <dbReference type="ARBA" id="ARBA00041910"/>
    </source>
</evidence>
<organism evidence="10">
    <name type="scientific">Menura novaehollandiae</name>
    <name type="common">superb lyrebird</name>
    <dbReference type="NCBI Taxonomy" id="47692"/>
    <lineage>
        <taxon>Eukaryota</taxon>
        <taxon>Metazoa</taxon>
        <taxon>Chordata</taxon>
        <taxon>Craniata</taxon>
        <taxon>Vertebrata</taxon>
        <taxon>Euteleostomi</taxon>
        <taxon>Archelosauria</taxon>
        <taxon>Archosauria</taxon>
        <taxon>Dinosauria</taxon>
        <taxon>Saurischia</taxon>
        <taxon>Theropoda</taxon>
        <taxon>Coelurosauria</taxon>
        <taxon>Aves</taxon>
        <taxon>Neognathae</taxon>
        <taxon>Neoaves</taxon>
        <taxon>Telluraves</taxon>
        <taxon>Australaves</taxon>
        <taxon>Passeriformes</taxon>
        <taxon>Menuridae</taxon>
        <taxon>Menura</taxon>
    </lineage>
</organism>
<evidence type="ECO:0000256" key="9">
    <source>
        <dbReference type="SAM" id="Phobius"/>
    </source>
</evidence>
<evidence type="ECO:0000256" key="2">
    <source>
        <dbReference type="ARBA" id="ARBA00009172"/>
    </source>
</evidence>
<keyword evidence="4 9" id="KW-1133">Transmembrane helix</keyword>
<feature type="non-terminal residue" evidence="10">
    <location>
        <position position="1"/>
    </location>
</feature>
<feature type="transmembrane region" description="Helical" evidence="9">
    <location>
        <begin position="386"/>
        <end position="404"/>
    </location>
</feature>
<feature type="non-terminal residue" evidence="10">
    <location>
        <position position="449"/>
    </location>
</feature>
<reference evidence="10" key="1">
    <citation type="submission" date="2022-12" db="EMBL/GenBank/DDBJ databases">
        <title>Bird 10,000 Genomes (B10K) Project - Family phase.</title>
        <authorList>
            <person name="Zhang G."/>
        </authorList>
    </citation>
    <scope>NUCLEOTIDE SEQUENCE</scope>
    <source>
        <strain evidence="10">B10K-CU-030-46</strain>
        <tissue evidence="10">Muscle</tissue>
    </source>
</reference>
<dbReference type="Pfam" id="PF05978">
    <property type="entry name" value="UNC-93"/>
    <property type="match status" value="1"/>
</dbReference>
<dbReference type="InterPro" id="IPR051617">
    <property type="entry name" value="UNC-93-like_regulator"/>
</dbReference>
<comment type="similarity">
    <text evidence="2">Belongs to the unc-93 family.</text>
</comment>
<proteinExistence type="inferred from homology"/>
<dbReference type="PANTHER" id="PTHR23294:SF0">
    <property type="entry name" value="UNC93-LIKE PROTEIN MFSD11"/>
    <property type="match status" value="1"/>
</dbReference>
<feature type="transmembrane region" description="Helical" evidence="9">
    <location>
        <begin position="309"/>
        <end position="328"/>
    </location>
</feature>
<dbReference type="InterPro" id="IPR036259">
    <property type="entry name" value="MFS_trans_sf"/>
</dbReference>
<sequence>MSSEAKNLFNIIILGVSFMFIFTAFQTCGNIAQTVIMNLNNTDFHGSGYTSMSIIYGVFSASNLISPSVVAIVGPQLCMVVGGMFFSLYIAVFIQPATWAFYTASVFIGIAAAVLWTAQGNCLTVNSDENTIGRNSGVFWALLQFSLFFGNLYIYFAWQGKTHISESDRRTVFIALTVISLVGTVLFFLIRKQEDTKAPGDDDSTNEILEESSSARNKMMRAVAAFKKSIMLSFTKEMLLLSVTTAYTGLVLTFFSGVYGTCIGAVNRFGSEEKSLIGLSGIFIGVGEILGGGVFGLLSKKNRSGRNPVVMLGIFVHFIAFYLIFFNMPNDAPIAPMEGTDQVAYMVPSKEVAMLCSFLLGLGDSCFNTQLLSILGFLYSEDSAPAFAIFKFVQSICAAVAYFYSNYFLLQWQLLIMVIVGFFGTMTFFTVEWGAAAALAARGSDYSSI</sequence>
<feature type="transmembrane region" description="Helical" evidence="9">
    <location>
        <begin position="46"/>
        <end position="65"/>
    </location>
</feature>
<evidence type="ECO:0000256" key="6">
    <source>
        <dbReference type="ARBA" id="ARBA00023180"/>
    </source>
</evidence>
<comment type="caution">
    <text evidence="10">The sequence shown here is derived from an EMBL/GenBank/DDBJ whole genome shotgun (WGS) entry which is preliminary data.</text>
</comment>
<dbReference type="CDD" id="cd17407">
    <property type="entry name" value="MFS_MFSD11"/>
    <property type="match status" value="1"/>
</dbReference>
<dbReference type="PANTHER" id="PTHR23294">
    <property type="entry name" value="ET TRANSLATION PRODUCT-RELATED"/>
    <property type="match status" value="1"/>
</dbReference>
<evidence type="ECO:0000256" key="4">
    <source>
        <dbReference type="ARBA" id="ARBA00022989"/>
    </source>
</evidence>
<feature type="transmembrane region" description="Helical" evidence="9">
    <location>
        <begin position="170"/>
        <end position="190"/>
    </location>
</feature>
<keyword evidence="3 9" id="KW-0812">Transmembrane</keyword>
<dbReference type="AlphaFoldDB" id="A0AA97N0M9"/>
<keyword evidence="11" id="KW-1185">Reference proteome</keyword>
<evidence type="ECO:0000256" key="1">
    <source>
        <dbReference type="ARBA" id="ARBA00004141"/>
    </source>
</evidence>
<name>A0AA97N0M9_9PASS</name>
<feature type="transmembrane region" description="Helical" evidence="9">
    <location>
        <begin position="7"/>
        <end position="26"/>
    </location>
</feature>
<evidence type="ECO:0000256" key="5">
    <source>
        <dbReference type="ARBA" id="ARBA00023136"/>
    </source>
</evidence>
<dbReference type="Gene3D" id="1.20.1250.20">
    <property type="entry name" value="MFS general substrate transporter like domains"/>
    <property type="match status" value="1"/>
</dbReference>
<feature type="transmembrane region" description="Helical" evidence="9">
    <location>
        <begin position="276"/>
        <end position="297"/>
    </location>
</feature>
<dbReference type="SUPFAM" id="SSF103473">
    <property type="entry name" value="MFS general substrate transporter"/>
    <property type="match status" value="1"/>
</dbReference>
<dbReference type="InterPro" id="IPR010291">
    <property type="entry name" value="Ion_channel_UNC-93"/>
</dbReference>
<gene>
    <name evidence="10" type="primary">Mfsd11</name>
    <name evidence="10" type="ORF">MENNOV_R03057</name>
</gene>
<dbReference type="Proteomes" id="UP000521578">
    <property type="component" value="Unassembled WGS sequence"/>
</dbReference>
<keyword evidence="5 9" id="KW-0472">Membrane</keyword>
<feature type="transmembrane region" description="Helical" evidence="9">
    <location>
        <begin position="100"/>
        <end position="118"/>
    </location>
</feature>
<protein>
    <recommendedName>
        <fullName evidence="7">UNC93-like protein MFSD11</fullName>
    </recommendedName>
    <alternativeName>
        <fullName evidence="8">Major facilitator superfamily domain-containing protein 11</fullName>
    </alternativeName>
</protein>
<accession>A0AA97N0M9</accession>
<feature type="transmembrane region" description="Helical" evidence="9">
    <location>
        <begin position="410"/>
        <end position="431"/>
    </location>
</feature>